<reference evidence="2" key="2">
    <citation type="submission" date="2023-04" db="EMBL/GenBank/DDBJ databases">
        <title>Paracnuella aquatica gen. nov., sp. nov., a member of the family Chitinophagaceae isolated from a hot spring.</title>
        <authorList>
            <person name="Wang C."/>
        </authorList>
    </citation>
    <scope>NUCLEOTIDE SEQUENCE</scope>
    <source>
        <strain evidence="2">LB-8</strain>
    </source>
</reference>
<organism evidence="2 3">
    <name type="scientific">Paraflavisolibacter caeni</name>
    <dbReference type="NCBI Taxonomy" id="2982496"/>
    <lineage>
        <taxon>Bacteria</taxon>
        <taxon>Pseudomonadati</taxon>
        <taxon>Bacteroidota</taxon>
        <taxon>Chitinophagia</taxon>
        <taxon>Chitinophagales</taxon>
        <taxon>Chitinophagaceae</taxon>
        <taxon>Paraflavisolibacter</taxon>
    </lineage>
</organism>
<keyword evidence="1" id="KW-0732">Signal</keyword>
<comment type="caution">
    <text evidence="2">The sequence shown here is derived from an EMBL/GenBank/DDBJ whole genome shotgun (WGS) entry which is preliminary data.</text>
</comment>
<protein>
    <submittedName>
        <fullName evidence="2">Capsule assembly Wzi family protein</fullName>
    </submittedName>
</protein>
<sequence>MRATLKFIITSFLFACSFCSISQTIPVGTPLQEETWRRLQMSGVLDSNTSLTIRPINYTSISVNDSGNHVFNVLTVRNNSHSFFFARGAGKGLFLPVMLKQQYNSHHPYGWNDGSMIQARGYQGQLSFGLYSTIGPLSIQFQPELVYAQNRNFSTFPSTYSDSIWKSYYYFLNHFDNPEKYGKGAYAKLFPGQSSIRFNYRKLSLGVSSEDLWWGPGIRNSLIMSNNATGFQHITFNTVSPVSSPVGSFEWQAVSGILKSSGIFPDDTAHTYEGHRLYSAKVNDDRYFNGMVITWQPKWTTGLFLGMSRVFVQYESELGHSFSRYLPIVTKLFKGGNVAREDSIKKNQLLSIFFRLILPKEKAELYAEYGRNDHAANLRDLILEPEHSRAYIIGFRKLFETKKGKDVELFTEISNLQVPPTITVRPQGSWYTHDRIGQGYTNRGQVIGAGIGPGSNSQSIGLNWIKETDKFGVMLERVVWNNDFYFDAFAPLQNYGRHWVDVSLNLNKSWHRKHFIYNADLSLIRSLNYQWRSGEGKDVNNIHAGFSVSYLF</sequence>
<proteinExistence type="predicted"/>
<gene>
    <name evidence="2" type="ORF">OCK74_05100</name>
</gene>
<keyword evidence="3" id="KW-1185">Reference proteome</keyword>
<dbReference type="AlphaFoldDB" id="A0A9X3B6U0"/>
<name>A0A9X3B6U0_9BACT</name>
<dbReference type="RefSeq" id="WP_279295927.1">
    <property type="nucleotide sequence ID" value="NZ_JAOTIF010000002.1"/>
</dbReference>
<feature type="chain" id="PRO_5040927299" evidence="1">
    <location>
        <begin position="23"/>
        <end position="552"/>
    </location>
</feature>
<dbReference type="InterPro" id="IPR038636">
    <property type="entry name" value="Wzi_sf"/>
</dbReference>
<dbReference type="EMBL" id="JAOTIF010000002">
    <property type="protein sequence ID" value="MCU7548480.1"/>
    <property type="molecule type" value="Genomic_DNA"/>
</dbReference>
<reference evidence="2" key="1">
    <citation type="submission" date="2022-09" db="EMBL/GenBank/DDBJ databases">
        <authorList>
            <person name="Yuan C."/>
            <person name="Ke Z."/>
        </authorList>
    </citation>
    <scope>NUCLEOTIDE SEQUENCE</scope>
    <source>
        <strain evidence="2">LB-8</strain>
    </source>
</reference>
<dbReference type="Proteomes" id="UP001155483">
    <property type="component" value="Unassembled WGS sequence"/>
</dbReference>
<evidence type="ECO:0000313" key="2">
    <source>
        <dbReference type="EMBL" id="MCU7548480.1"/>
    </source>
</evidence>
<accession>A0A9X3B6U0</accession>
<dbReference type="Pfam" id="PF14052">
    <property type="entry name" value="Caps_assemb_Wzi"/>
    <property type="match status" value="1"/>
</dbReference>
<feature type="signal peptide" evidence="1">
    <location>
        <begin position="1"/>
        <end position="22"/>
    </location>
</feature>
<evidence type="ECO:0000313" key="3">
    <source>
        <dbReference type="Proteomes" id="UP001155483"/>
    </source>
</evidence>
<evidence type="ECO:0000256" key="1">
    <source>
        <dbReference type="SAM" id="SignalP"/>
    </source>
</evidence>
<dbReference type="InterPro" id="IPR026950">
    <property type="entry name" value="Caps_assemb_Wzi"/>
</dbReference>
<dbReference type="Gene3D" id="2.40.160.130">
    <property type="entry name" value="Capsule assembly protein Wzi"/>
    <property type="match status" value="1"/>
</dbReference>